<keyword evidence="3" id="KW-1185">Reference proteome</keyword>
<gene>
    <name evidence="2" type="ORF">HOLleu_13906</name>
</gene>
<feature type="domain" description="Integrase core" evidence="1">
    <location>
        <begin position="18"/>
        <end position="69"/>
    </location>
</feature>
<dbReference type="Proteomes" id="UP001152320">
    <property type="component" value="Chromosome 6"/>
</dbReference>
<dbReference type="PANTHER" id="PTHR46791:SF13">
    <property type="entry name" value="CLR5 DOMAIN-CONTAINING PROTEIN"/>
    <property type="match status" value="1"/>
</dbReference>
<reference evidence="2" key="1">
    <citation type="submission" date="2021-10" db="EMBL/GenBank/DDBJ databases">
        <title>Tropical sea cucumber genome reveals ecological adaptation and Cuvierian tubules defense mechanism.</title>
        <authorList>
            <person name="Chen T."/>
        </authorList>
    </citation>
    <scope>NUCLEOTIDE SEQUENCE</scope>
    <source>
        <strain evidence="2">Nanhai2018</strain>
        <tissue evidence="2">Muscle</tissue>
    </source>
</reference>
<dbReference type="PANTHER" id="PTHR46791">
    <property type="entry name" value="EXPRESSED PROTEIN"/>
    <property type="match status" value="1"/>
</dbReference>
<comment type="caution">
    <text evidence="2">The sequence shown here is derived from an EMBL/GenBank/DDBJ whole genome shotgun (WGS) entry which is preliminary data.</text>
</comment>
<dbReference type="InterPro" id="IPR058913">
    <property type="entry name" value="Integrase_dom_put"/>
</dbReference>
<evidence type="ECO:0000259" key="1">
    <source>
        <dbReference type="Pfam" id="PF24764"/>
    </source>
</evidence>
<organism evidence="2 3">
    <name type="scientific">Holothuria leucospilota</name>
    <name type="common">Black long sea cucumber</name>
    <name type="synonym">Mertensiothuria leucospilota</name>
    <dbReference type="NCBI Taxonomy" id="206669"/>
    <lineage>
        <taxon>Eukaryota</taxon>
        <taxon>Metazoa</taxon>
        <taxon>Echinodermata</taxon>
        <taxon>Eleutherozoa</taxon>
        <taxon>Echinozoa</taxon>
        <taxon>Holothuroidea</taxon>
        <taxon>Aspidochirotacea</taxon>
        <taxon>Aspidochirotida</taxon>
        <taxon>Holothuriidae</taxon>
        <taxon>Holothuria</taxon>
    </lineage>
</organism>
<sequence>MDVRRKRSLLRRRGYSKVPNYVCHIDSYDKLKLYAIAIIGCIHDFSRKIVWLHAGQLRTSSTPRIITDFMYKPSRNKWWLSIGLKRRHGD</sequence>
<dbReference type="AlphaFoldDB" id="A0A9Q1HBB3"/>
<name>A0A9Q1HBB3_HOLLE</name>
<dbReference type="Pfam" id="PF24764">
    <property type="entry name" value="rva_4"/>
    <property type="match status" value="1"/>
</dbReference>
<dbReference type="EMBL" id="JAIZAY010000006">
    <property type="protein sequence ID" value="KAJ8039794.1"/>
    <property type="molecule type" value="Genomic_DNA"/>
</dbReference>
<protein>
    <recommendedName>
        <fullName evidence="1">Integrase core domain-containing protein</fullName>
    </recommendedName>
</protein>
<dbReference type="OrthoDB" id="5392716at2759"/>
<evidence type="ECO:0000313" key="2">
    <source>
        <dbReference type="EMBL" id="KAJ8039794.1"/>
    </source>
</evidence>
<evidence type="ECO:0000313" key="3">
    <source>
        <dbReference type="Proteomes" id="UP001152320"/>
    </source>
</evidence>
<proteinExistence type="predicted"/>
<accession>A0A9Q1HBB3</accession>